<dbReference type="PROSITE" id="PS50043">
    <property type="entry name" value="HTH_LUXR_2"/>
    <property type="match status" value="1"/>
</dbReference>
<dbReference type="CDD" id="cd06170">
    <property type="entry name" value="LuxR_C_like"/>
    <property type="match status" value="1"/>
</dbReference>
<evidence type="ECO:0000313" key="6">
    <source>
        <dbReference type="Proteomes" id="UP000606115"/>
    </source>
</evidence>
<keyword evidence="3" id="KW-0804">Transcription</keyword>
<evidence type="ECO:0000259" key="4">
    <source>
        <dbReference type="PROSITE" id="PS50043"/>
    </source>
</evidence>
<organism evidence="5 6">
    <name type="scientific">Glutamicibacter ardleyensis</name>
    <dbReference type="NCBI Taxonomy" id="225894"/>
    <lineage>
        <taxon>Bacteria</taxon>
        <taxon>Bacillati</taxon>
        <taxon>Actinomycetota</taxon>
        <taxon>Actinomycetes</taxon>
        <taxon>Micrococcales</taxon>
        <taxon>Micrococcaceae</taxon>
        <taxon>Glutamicibacter</taxon>
    </lineage>
</organism>
<proteinExistence type="predicted"/>
<keyword evidence="6" id="KW-1185">Reference proteome</keyword>
<dbReference type="PROSITE" id="PS00622">
    <property type="entry name" value="HTH_LUXR_1"/>
    <property type="match status" value="1"/>
</dbReference>
<dbReference type="Proteomes" id="UP000606115">
    <property type="component" value="Unassembled WGS sequence"/>
</dbReference>
<dbReference type="SMART" id="SM00421">
    <property type="entry name" value="HTH_LUXR"/>
    <property type="match status" value="1"/>
</dbReference>
<evidence type="ECO:0000313" key="5">
    <source>
        <dbReference type="EMBL" id="GGJ70857.1"/>
    </source>
</evidence>
<dbReference type="Pfam" id="PF00196">
    <property type="entry name" value="GerE"/>
    <property type="match status" value="1"/>
</dbReference>
<accession>A0ABQ2DUS1</accession>
<protein>
    <submittedName>
        <fullName evidence="5">Transcriptional regulator</fullName>
    </submittedName>
</protein>
<dbReference type="PANTHER" id="PTHR44688">
    <property type="entry name" value="DNA-BINDING TRANSCRIPTIONAL ACTIVATOR DEVR_DOSR"/>
    <property type="match status" value="1"/>
</dbReference>
<dbReference type="GeneID" id="303305547"/>
<sequence>MIKPGGNSRTNSTEYNELLRALRQQGSGGALILGGVGMGKTSLVEAVLSAPGIQSPVMRLFCSDSLSSIAHGALSPYLGALENIDEPVAVLRELNRTLFSADGVAGPRIVLVEDAQYLDAQSSFVLSLLIENAAVKVIAVGAGTLDANSPLGTLTEVASFSTIIMQPLDLLGVREVAETVVDGRLSEGSVRIIKRMTGGNPRFVEAYAASCKEQGILFQDDSLLNDSTVHEPVWTVARPLPEVDARLISLGRELTRYLPAEEQLTLRLLALGGPQRPELLDECSLPYRRLVDAGDLSVVEAAITLSSEMQQRVVRELVTEQESAQLHKLWSTASVKLGIDANALEVLWSLEIGEPVPTATVLQIAQATASALDYELALRLCTMGKLSQFHQQGALLEAQVLLGMGRYYAARSLLLRLIDQLTDLELLGQAFAYLLEVTTCIGMDKSELQKILGTWKSRAEGQNDPLALEAFLTLQHAGAGLLDLWIRVNSAKGPRPRTQELHNFLDDPDLPIQARIISMITLSDLYSSQGLCTDALQLAESTMAILQTEAQFRSLYEVRVFFRIGWNLLFLGEYQRAQQFINAYRGTDLNSIQHYQGVVSLLDGISDLLQSRVRPAVSKIAEAVTELRIVDTAQVLSVAINLYRLLLARLGTPVPAAVAFGTVDDTAGGYSSVPGYLGEEASEQRIFPRAFAAALGNPHDGESLSDFPLIEREILYSHTRQLSGEELAMAPQRERLHLLAGEHQGSRPALLARLMELLGAANSELLEDLAAQALAKDEYLVAIEAMARAAEQHAAAGDQRRCGALLRRTAKILEQHGLDSGRYIARILALTELTAREAEIVELAREGRNNAQIARALTVSQRTVEGHLYRVFSKLGITERSALNNAGLQAGTGTR</sequence>
<dbReference type="PANTHER" id="PTHR44688:SF16">
    <property type="entry name" value="DNA-BINDING TRANSCRIPTIONAL ACTIVATOR DEVR_DOSR"/>
    <property type="match status" value="1"/>
</dbReference>
<evidence type="ECO:0000256" key="1">
    <source>
        <dbReference type="ARBA" id="ARBA00023015"/>
    </source>
</evidence>
<dbReference type="InterPro" id="IPR016032">
    <property type="entry name" value="Sig_transdc_resp-reg_C-effctor"/>
</dbReference>
<dbReference type="InterPro" id="IPR000792">
    <property type="entry name" value="Tscrpt_reg_LuxR_C"/>
</dbReference>
<dbReference type="EMBL" id="BMKX01000010">
    <property type="protein sequence ID" value="GGJ70857.1"/>
    <property type="molecule type" value="Genomic_DNA"/>
</dbReference>
<dbReference type="SUPFAM" id="SSF52540">
    <property type="entry name" value="P-loop containing nucleoside triphosphate hydrolases"/>
    <property type="match status" value="1"/>
</dbReference>
<gene>
    <name evidence="5" type="ORF">GCM10007173_32140</name>
</gene>
<reference evidence="6" key="1">
    <citation type="journal article" date="2019" name="Int. J. Syst. Evol. Microbiol.">
        <title>The Global Catalogue of Microorganisms (GCM) 10K type strain sequencing project: providing services to taxonomists for standard genome sequencing and annotation.</title>
        <authorList>
            <consortium name="The Broad Institute Genomics Platform"/>
            <consortium name="The Broad Institute Genome Sequencing Center for Infectious Disease"/>
            <person name="Wu L."/>
            <person name="Ma J."/>
        </authorList>
    </citation>
    <scope>NUCLEOTIDE SEQUENCE [LARGE SCALE GENOMIC DNA]</scope>
    <source>
        <strain evidence="6">CGMCC 1.3685</strain>
    </source>
</reference>
<dbReference type="Gene3D" id="1.10.10.10">
    <property type="entry name" value="Winged helix-like DNA-binding domain superfamily/Winged helix DNA-binding domain"/>
    <property type="match status" value="1"/>
</dbReference>
<dbReference type="SUPFAM" id="SSF46894">
    <property type="entry name" value="C-terminal effector domain of the bipartite response regulators"/>
    <property type="match status" value="1"/>
</dbReference>
<keyword evidence="2" id="KW-0238">DNA-binding</keyword>
<keyword evidence="1" id="KW-0805">Transcription regulation</keyword>
<feature type="domain" description="HTH luxR-type" evidence="4">
    <location>
        <begin position="826"/>
        <end position="891"/>
    </location>
</feature>
<name>A0ABQ2DUS1_9MICC</name>
<evidence type="ECO:0000256" key="3">
    <source>
        <dbReference type="ARBA" id="ARBA00023163"/>
    </source>
</evidence>
<evidence type="ECO:0000256" key="2">
    <source>
        <dbReference type="ARBA" id="ARBA00023125"/>
    </source>
</evidence>
<dbReference type="RefSeq" id="WP_188687114.1">
    <property type="nucleotide sequence ID" value="NZ_BMKX01000010.1"/>
</dbReference>
<dbReference type="PRINTS" id="PR00038">
    <property type="entry name" value="HTHLUXR"/>
</dbReference>
<dbReference type="InterPro" id="IPR027417">
    <property type="entry name" value="P-loop_NTPase"/>
</dbReference>
<dbReference type="InterPro" id="IPR036388">
    <property type="entry name" value="WH-like_DNA-bd_sf"/>
</dbReference>
<comment type="caution">
    <text evidence="5">The sequence shown here is derived from an EMBL/GenBank/DDBJ whole genome shotgun (WGS) entry which is preliminary data.</text>
</comment>